<dbReference type="InterPro" id="IPR016181">
    <property type="entry name" value="Acyl_CoA_acyltransferase"/>
</dbReference>
<dbReference type="RefSeq" id="WP_222993703.1">
    <property type="nucleotide sequence ID" value="NZ_JAINVV010000015.1"/>
</dbReference>
<sequence>MRIRPSQPADADRLFQVWHDAVKATHHFLSAEDFAAIAGDVRTYLASASFWVADDEAGQPAAFMGMTGAHIDALFVDPARHGHGIGRALTDHARHHEEDGVLTVDVNEQNDGAVAFYERIGFVRFDRSALDDAGRPYPLLHLRRSISR</sequence>
<comment type="caution">
    <text evidence="4">The sequence shown here is derived from an EMBL/GenBank/DDBJ whole genome shotgun (WGS) entry which is preliminary data.</text>
</comment>
<dbReference type="InterPro" id="IPR000182">
    <property type="entry name" value="GNAT_dom"/>
</dbReference>
<dbReference type="EMBL" id="JAINVV010000015">
    <property type="protein sequence ID" value="MBY8826245.1"/>
    <property type="molecule type" value="Genomic_DNA"/>
</dbReference>
<evidence type="ECO:0000313" key="4">
    <source>
        <dbReference type="EMBL" id="MBY8826245.1"/>
    </source>
</evidence>
<dbReference type="CDD" id="cd04301">
    <property type="entry name" value="NAT_SF"/>
    <property type="match status" value="1"/>
</dbReference>
<proteinExistence type="predicted"/>
<keyword evidence="5" id="KW-1185">Reference proteome</keyword>
<dbReference type="PANTHER" id="PTHR43800:SF1">
    <property type="entry name" value="PEPTIDYL-LYSINE N-ACETYLTRANSFERASE YJAB"/>
    <property type="match status" value="1"/>
</dbReference>
<dbReference type="PANTHER" id="PTHR43800">
    <property type="entry name" value="PEPTIDYL-LYSINE N-ACETYLTRANSFERASE YJAB"/>
    <property type="match status" value="1"/>
</dbReference>
<dbReference type="PROSITE" id="PS51186">
    <property type="entry name" value="GNAT"/>
    <property type="match status" value="1"/>
</dbReference>
<evidence type="ECO:0000256" key="2">
    <source>
        <dbReference type="ARBA" id="ARBA00023315"/>
    </source>
</evidence>
<evidence type="ECO:0000259" key="3">
    <source>
        <dbReference type="PROSITE" id="PS51186"/>
    </source>
</evidence>
<protein>
    <submittedName>
        <fullName evidence="4">Acetyltransferase</fullName>
    </submittedName>
</protein>
<reference evidence="4 5" key="1">
    <citation type="submission" date="2021-08" db="EMBL/GenBank/DDBJ databases">
        <authorList>
            <person name="Tuo L."/>
        </authorList>
    </citation>
    <scope>NUCLEOTIDE SEQUENCE [LARGE SCALE GENOMIC DNA]</scope>
    <source>
        <strain evidence="4 5">JCM 31229</strain>
    </source>
</reference>
<keyword evidence="2" id="KW-0012">Acyltransferase</keyword>
<evidence type="ECO:0000313" key="5">
    <source>
        <dbReference type="Proteomes" id="UP000706039"/>
    </source>
</evidence>
<organism evidence="4 5">
    <name type="scientific">Sphingomonas colocasiae</name>
    <dbReference type="NCBI Taxonomy" id="1848973"/>
    <lineage>
        <taxon>Bacteria</taxon>
        <taxon>Pseudomonadati</taxon>
        <taxon>Pseudomonadota</taxon>
        <taxon>Alphaproteobacteria</taxon>
        <taxon>Sphingomonadales</taxon>
        <taxon>Sphingomonadaceae</taxon>
        <taxon>Sphingomonas</taxon>
    </lineage>
</organism>
<dbReference type="Proteomes" id="UP000706039">
    <property type="component" value="Unassembled WGS sequence"/>
</dbReference>
<dbReference type="Gene3D" id="3.40.630.30">
    <property type="match status" value="1"/>
</dbReference>
<dbReference type="SUPFAM" id="SSF55729">
    <property type="entry name" value="Acyl-CoA N-acyltransferases (Nat)"/>
    <property type="match status" value="1"/>
</dbReference>
<dbReference type="NCBIfam" id="NF007807">
    <property type="entry name" value="PRK10514.1"/>
    <property type="match status" value="1"/>
</dbReference>
<accession>A0ABS7Q037</accession>
<gene>
    <name evidence="4" type="ORF">K7G82_28340</name>
</gene>
<keyword evidence="1" id="KW-0808">Transferase</keyword>
<name>A0ABS7Q037_9SPHN</name>
<feature type="domain" description="N-acetyltransferase" evidence="3">
    <location>
        <begin position="1"/>
        <end position="144"/>
    </location>
</feature>
<evidence type="ECO:0000256" key="1">
    <source>
        <dbReference type="ARBA" id="ARBA00022679"/>
    </source>
</evidence>
<dbReference type="Pfam" id="PF13508">
    <property type="entry name" value="Acetyltransf_7"/>
    <property type="match status" value="1"/>
</dbReference>